<name>A0A6A4SWY4_SCOMX</name>
<comment type="caution">
    <text evidence="1">The sequence shown here is derived from an EMBL/GenBank/DDBJ whole genome shotgun (WGS) entry which is preliminary data.</text>
</comment>
<dbReference type="EMBL" id="VEVO01000007">
    <property type="protein sequence ID" value="KAF0039716.1"/>
    <property type="molecule type" value="Genomic_DNA"/>
</dbReference>
<evidence type="ECO:0000313" key="1">
    <source>
        <dbReference type="EMBL" id="KAF0039716.1"/>
    </source>
</evidence>
<organism evidence="1 2">
    <name type="scientific">Scophthalmus maximus</name>
    <name type="common">Turbot</name>
    <name type="synonym">Psetta maxima</name>
    <dbReference type="NCBI Taxonomy" id="52904"/>
    <lineage>
        <taxon>Eukaryota</taxon>
        <taxon>Metazoa</taxon>
        <taxon>Chordata</taxon>
        <taxon>Craniata</taxon>
        <taxon>Vertebrata</taxon>
        <taxon>Euteleostomi</taxon>
        <taxon>Actinopterygii</taxon>
        <taxon>Neopterygii</taxon>
        <taxon>Teleostei</taxon>
        <taxon>Neoteleostei</taxon>
        <taxon>Acanthomorphata</taxon>
        <taxon>Carangaria</taxon>
        <taxon>Pleuronectiformes</taxon>
        <taxon>Pleuronectoidei</taxon>
        <taxon>Scophthalmidae</taxon>
        <taxon>Scophthalmus</taxon>
    </lineage>
</organism>
<accession>A0A6A4SWY4</accession>
<dbReference type="AlphaFoldDB" id="A0A6A4SWY4"/>
<gene>
    <name evidence="1" type="ORF">F2P81_007951</name>
</gene>
<sequence length="176" mass="19877">MLIVSVQQFTRIINEDRLSNKLYPKDIFVDKLTFSLYCPKWLPVRDCLKNADVCWVGHVIRLNNCVAVRQQSNEASTPFSCFVTVGVIFSLSNYTLVCALVYHSLRIRCLQGSLNLDCVALDHTDCRTGITNAIRRFLCFFFLIVGSAWHTMDVQRLACCTALPSSFGCFTSATET</sequence>
<protein>
    <submittedName>
        <fullName evidence="1">Uncharacterized protein</fullName>
    </submittedName>
</protein>
<reference evidence="1 2" key="1">
    <citation type="submission" date="2019-06" db="EMBL/GenBank/DDBJ databases">
        <title>Draft genomes of female and male turbot (Scophthalmus maximus).</title>
        <authorList>
            <person name="Xu H."/>
            <person name="Xu X.-W."/>
            <person name="Shao C."/>
            <person name="Chen S."/>
        </authorList>
    </citation>
    <scope>NUCLEOTIDE SEQUENCE [LARGE SCALE GENOMIC DNA]</scope>
    <source>
        <strain evidence="1">Ysfricsl-2016a</strain>
        <tissue evidence="1">Blood</tissue>
    </source>
</reference>
<dbReference type="Proteomes" id="UP000438429">
    <property type="component" value="Unassembled WGS sequence"/>
</dbReference>
<proteinExistence type="predicted"/>
<evidence type="ECO:0000313" key="2">
    <source>
        <dbReference type="Proteomes" id="UP000438429"/>
    </source>
</evidence>